<accession>A0ABS1HNN7</accession>
<protein>
    <submittedName>
        <fullName evidence="3">LysM peptidoglycan-binding domain-containing protein</fullName>
    </submittedName>
</protein>
<feature type="domain" description="LysM" evidence="2">
    <location>
        <begin position="236"/>
        <end position="280"/>
    </location>
</feature>
<dbReference type="InterPro" id="IPR028082">
    <property type="entry name" value="Peripla_BP_I"/>
</dbReference>
<dbReference type="PANTHER" id="PTHR33734:SF22">
    <property type="entry name" value="MEMBRANE-BOUND LYTIC MUREIN TRANSGLYCOSYLASE D"/>
    <property type="match status" value="1"/>
</dbReference>
<dbReference type="Gene3D" id="3.40.50.2300">
    <property type="match status" value="2"/>
</dbReference>
<feature type="domain" description="LysM" evidence="2">
    <location>
        <begin position="167"/>
        <end position="211"/>
    </location>
</feature>
<dbReference type="Pfam" id="PF01476">
    <property type="entry name" value="LysM"/>
    <property type="match status" value="4"/>
</dbReference>
<reference evidence="3 4" key="1">
    <citation type="submission" date="2021-01" db="EMBL/GenBank/DDBJ databases">
        <title>Carboxyliciviraga sp.nov., isolated from coastal sediments.</title>
        <authorList>
            <person name="Lu D."/>
            <person name="Zhang T."/>
        </authorList>
    </citation>
    <scope>NUCLEOTIDE SEQUENCE [LARGE SCALE GENOMIC DNA]</scope>
    <source>
        <strain evidence="3 4">N1Y132</strain>
    </source>
</reference>
<keyword evidence="4" id="KW-1185">Reference proteome</keyword>
<evidence type="ECO:0000256" key="1">
    <source>
        <dbReference type="SAM" id="Coils"/>
    </source>
</evidence>
<dbReference type="InterPro" id="IPR018392">
    <property type="entry name" value="LysM"/>
</dbReference>
<dbReference type="PANTHER" id="PTHR33734">
    <property type="entry name" value="LYSM DOMAIN-CONTAINING GPI-ANCHORED PROTEIN 2"/>
    <property type="match status" value="1"/>
</dbReference>
<gene>
    <name evidence="3" type="ORF">JIV24_18285</name>
</gene>
<dbReference type="RefSeq" id="WP_200466524.1">
    <property type="nucleotide sequence ID" value="NZ_JAENRR010000061.1"/>
</dbReference>
<dbReference type="InterPro" id="IPR036779">
    <property type="entry name" value="LysM_dom_sf"/>
</dbReference>
<dbReference type="SMART" id="SM00257">
    <property type="entry name" value="LysM"/>
    <property type="match status" value="5"/>
</dbReference>
<dbReference type="PROSITE" id="PS51782">
    <property type="entry name" value="LYSM"/>
    <property type="match status" value="5"/>
</dbReference>
<evidence type="ECO:0000259" key="2">
    <source>
        <dbReference type="PROSITE" id="PS51782"/>
    </source>
</evidence>
<dbReference type="SUPFAM" id="SSF53822">
    <property type="entry name" value="Periplasmic binding protein-like I"/>
    <property type="match status" value="1"/>
</dbReference>
<feature type="domain" description="LysM" evidence="2">
    <location>
        <begin position="44"/>
        <end position="87"/>
    </location>
</feature>
<comment type="caution">
    <text evidence="3">The sequence shown here is derived from an EMBL/GenBank/DDBJ whole genome shotgun (WGS) entry which is preliminary data.</text>
</comment>
<evidence type="ECO:0000313" key="4">
    <source>
        <dbReference type="Proteomes" id="UP000605676"/>
    </source>
</evidence>
<keyword evidence="1" id="KW-0175">Coiled coil</keyword>
<sequence length="789" mass="90870">MKYFVIALVGVLFAFPPVFQFGAVAQSNIPEGTEKIFIDGKEYYLHKVQQGEGLYRISVSYGVSQKEILEVNPSAAFGLKLGQVLKVPVIKGRNSTEAQLKSEEYIYHTVEKGQTAYYIAKRYRVDLQDIYDNNPGSDQQLLLGAFIKIPKDKVRHINYTISDDGYYVHKVEPKETLYGIAKKYRLDINDILKYNEGLESGVLTAGSFIRVPVDVIEERDLAPKEKVGGTDDALYIYHKIKEGETLYSIAESYNAKPHDVIIANKSINANDLPNGYLVRIPKASIKHGKKENPFEDAVLKNHKIKKREQLYDVADKYDIPSDIIEKVNASAGIDLVKWKKGMVIKVPTKKWVEQYYESELQVNLEDSEVNKKGVLPFEKMECDLYDYSLTRPSIKVALMLPFNVEATRRMNFTEEELNGEMIQTPNENRRLSMRSKVFVEFYQGVLLALETLKQEGVNVDLFVYDTAPDSLKLKEILSKPELEHVDLIIGPAYSSNLKYVSDFSKQHEIPMVYPLSTLNKQMDHNPLLFQANPSDTLMFDIMARRVIQSSRGNRLVMIRTENEDNEFEQRLSQLIRDKVYWESFKNGEVPDFVEYKFKQDDLASLERMLDKNKENTVLIPSIEEAQVNRIVTTVKGAADKTKANVTLWGLPDWMKYNTINPEDIHQLNGRIFSYYAVDYNDSINDERIMAYRHWFKTEPIAISPFFQAASAQSNMSRYSLWGHDVSYYFISALRDYGTNFPHCLLHHKPHTIQSKLNFLRVSNWGGFYNHGLFVLKFSPDFNLEIEEVQ</sequence>
<feature type="coiled-coil region" evidence="1">
    <location>
        <begin position="557"/>
        <end position="615"/>
    </location>
</feature>
<organism evidence="3 4">
    <name type="scientific">Carboxylicivirga marina</name>
    <dbReference type="NCBI Taxonomy" id="2800988"/>
    <lineage>
        <taxon>Bacteria</taxon>
        <taxon>Pseudomonadati</taxon>
        <taxon>Bacteroidota</taxon>
        <taxon>Bacteroidia</taxon>
        <taxon>Marinilabiliales</taxon>
        <taxon>Marinilabiliaceae</taxon>
        <taxon>Carboxylicivirga</taxon>
    </lineage>
</organism>
<proteinExistence type="predicted"/>
<feature type="domain" description="LysM" evidence="2">
    <location>
        <begin position="106"/>
        <end position="149"/>
    </location>
</feature>
<dbReference type="Proteomes" id="UP000605676">
    <property type="component" value="Unassembled WGS sequence"/>
</dbReference>
<dbReference type="Gene3D" id="3.10.350.10">
    <property type="entry name" value="LysM domain"/>
    <property type="match status" value="4"/>
</dbReference>
<name>A0ABS1HNN7_9BACT</name>
<feature type="domain" description="LysM" evidence="2">
    <location>
        <begin position="300"/>
        <end position="346"/>
    </location>
</feature>
<dbReference type="CDD" id="cd00118">
    <property type="entry name" value="LysM"/>
    <property type="match status" value="4"/>
</dbReference>
<evidence type="ECO:0000313" key="3">
    <source>
        <dbReference type="EMBL" id="MBK3519303.1"/>
    </source>
</evidence>
<dbReference type="SUPFAM" id="SSF54106">
    <property type="entry name" value="LysM domain"/>
    <property type="match status" value="4"/>
</dbReference>
<dbReference type="EMBL" id="JAENRR010000061">
    <property type="protein sequence ID" value="MBK3519303.1"/>
    <property type="molecule type" value="Genomic_DNA"/>
</dbReference>